<reference evidence="5" key="1">
    <citation type="submission" date="2018-04" db="EMBL/GenBank/DDBJ databases">
        <authorList>
            <person name="Liu S."/>
            <person name="Wang Z."/>
            <person name="Li J."/>
        </authorList>
    </citation>
    <scope>NUCLEOTIDE SEQUENCE [LARGE SCALE GENOMIC DNA]</scope>
    <source>
        <strain evidence="5">2189</strain>
    </source>
</reference>
<dbReference type="InterPro" id="IPR050570">
    <property type="entry name" value="Cell_wall_metabolism_enzyme"/>
</dbReference>
<dbReference type="CDD" id="cd12797">
    <property type="entry name" value="M23_peptidase"/>
    <property type="match status" value="1"/>
</dbReference>
<feature type="signal peptide" evidence="2">
    <location>
        <begin position="1"/>
        <end position="30"/>
    </location>
</feature>
<dbReference type="KEGG" id="cyz:C3B44_08095"/>
<dbReference type="GO" id="GO:0004222">
    <property type="term" value="F:metalloendopeptidase activity"/>
    <property type="evidence" value="ECO:0007669"/>
    <property type="project" value="TreeGrafter"/>
</dbReference>
<dbReference type="PROSITE" id="PS51318">
    <property type="entry name" value="TAT"/>
    <property type="match status" value="1"/>
</dbReference>
<proteinExistence type="predicted"/>
<dbReference type="Pfam" id="PF01551">
    <property type="entry name" value="Peptidase_M23"/>
    <property type="match status" value="1"/>
</dbReference>
<dbReference type="PANTHER" id="PTHR21666">
    <property type="entry name" value="PEPTIDASE-RELATED"/>
    <property type="match status" value="1"/>
</dbReference>
<feature type="domain" description="M23ase beta-sheet core" evidence="3">
    <location>
        <begin position="180"/>
        <end position="275"/>
    </location>
</feature>
<evidence type="ECO:0000313" key="4">
    <source>
        <dbReference type="EMBL" id="PWC02063.1"/>
    </source>
</evidence>
<evidence type="ECO:0000259" key="3">
    <source>
        <dbReference type="Pfam" id="PF01551"/>
    </source>
</evidence>
<dbReference type="Gene3D" id="2.70.70.10">
    <property type="entry name" value="Glucose Permease (Domain IIA)"/>
    <property type="match status" value="1"/>
</dbReference>
<feature type="compositionally biased region" description="Low complexity" evidence="1">
    <location>
        <begin position="82"/>
        <end position="116"/>
    </location>
</feature>
<dbReference type="Proteomes" id="UP000244989">
    <property type="component" value="Unassembled WGS sequence"/>
</dbReference>
<feature type="chain" id="PRO_5038399344" evidence="2">
    <location>
        <begin position="31"/>
        <end position="291"/>
    </location>
</feature>
<gene>
    <name evidence="4" type="ORF">DF222_04285</name>
</gene>
<dbReference type="InterPro" id="IPR011055">
    <property type="entry name" value="Dup_hybrid_motif"/>
</dbReference>
<keyword evidence="2" id="KW-0732">Signal</keyword>
<keyword evidence="5" id="KW-1185">Reference proteome</keyword>
<dbReference type="RefSeq" id="WP_108431932.1">
    <property type="nucleotide sequence ID" value="NZ_CP026947.1"/>
</dbReference>
<dbReference type="EMBL" id="QEEZ01000006">
    <property type="protein sequence ID" value="PWC02063.1"/>
    <property type="molecule type" value="Genomic_DNA"/>
</dbReference>
<dbReference type="OrthoDB" id="1099523at2"/>
<feature type="region of interest" description="Disordered" evidence="1">
    <location>
        <begin position="81"/>
        <end position="126"/>
    </location>
</feature>
<evidence type="ECO:0000256" key="1">
    <source>
        <dbReference type="SAM" id="MobiDB-lite"/>
    </source>
</evidence>
<evidence type="ECO:0000256" key="2">
    <source>
        <dbReference type="SAM" id="SignalP"/>
    </source>
</evidence>
<protein>
    <submittedName>
        <fullName evidence="4">M23 family peptidase</fullName>
    </submittedName>
</protein>
<name>A0A2U1T7V1_9CORY</name>
<dbReference type="AlphaFoldDB" id="A0A2U1T7V1"/>
<dbReference type="InterPro" id="IPR016047">
    <property type="entry name" value="M23ase_b-sheet_dom"/>
</dbReference>
<dbReference type="PANTHER" id="PTHR21666:SF270">
    <property type="entry name" value="MUREIN HYDROLASE ACTIVATOR ENVC"/>
    <property type="match status" value="1"/>
</dbReference>
<dbReference type="SUPFAM" id="SSF51261">
    <property type="entry name" value="Duplicated hybrid motif"/>
    <property type="match status" value="1"/>
</dbReference>
<accession>A0A2U1T7V1</accession>
<dbReference type="InterPro" id="IPR006311">
    <property type="entry name" value="TAT_signal"/>
</dbReference>
<organism evidence="4 5">
    <name type="scientific">Corynebacterium yudongzhengii</name>
    <dbReference type="NCBI Taxonomy" id="2080740"/>
    <lineage>
        <taxon>Bacteria</taxon>
        <taxon>Bacillati</taxon>
        <taxon>Actinomycetota</taxon>
        <taxon>Actinomycetes</taxon>
        <taxon>Mycobacteriales</taxon>
        <taxon>Corynebacteriaceae</taxon>
        <taxon>Corynebacterium</taxon>
    </lineage>
</organism>
<comment type="caution">
    <text evidence="4">The sequence shown here is derived from an EMBL/GenBank/DDBJ whole genome shotgun (WGS) entry which is preliminary data.</text>
</comment>
<evidence type="ECO:0000313" key="5">
    <source>
        <dbReference type="Proteomes" id="UP000244989"/>
    </source>
</evidence>
<sequence>MTKSRTSRRLFGGVAATAAGLSTIAVPATAGANEITIDLGTLATIGQESSSGSGESSSNEEIVNGLMKAARSVTVNGNNLGSSNSATAAENDAAEANAGRSTSDASDASNTTNSDTVVDPQGTKLEGVGDQYTEYEDEIEALDLANERPSDKGETADGRTVYFPTKGRFTSGYGERWGTIHRGIDIANSIGTPIRAVMDGKVIATGPAQGYGNWVVIEHDHGEKSIYGHMANRDVVPGQYVSAGDKIAEIGNEGRSTGPHLHFEIHPTGDGAVDPVPWFAEQGISVDQARQ</sequence>